<keyword evidence="1" id="KW-0418">Kinase</keyword>
<dbReference type="InterPro" id="IPR043129">
    <property type="entry name" value="ATPase_NBD"/>
</dbReference>
<reference evidence="2" key="1">
    <citation type="submission" date="2016-10" db="EMBL/GenBank/DDBJ databases">
        <authorList>
            <person name="Varghese N."/>
            <person name="Submissions S."/>
        </authorList>
    </citation>
    <scope>NUCLEOTIDE SEQUENCE [LARGE SCALE GENOMIC DNA]</scope>
    <source>
        <strain evidence="2">Nm76</strain>
    </source>
</reference>
<dbReference type="GO" id="GO:0016301">
    <property type="term" value="F:kinase activity"/>
    <property type="evidence" value="ECO:0007669"/>
    <property type="project" value="UniProtKB-KW"/>
</dbReference>
<dbReference type="AlphaFoldDB" id="A0A1H8M8P3"/>
<organism evidence="1 2">
    <name type="scientific">Nitrosomonas oligotropha</name>
    <dbReference type="NCBI Taxonomy" id="42354"/>
    <lineage>
        <taxon>Bacteria</taxon>
        <taxon>Pseudomonadati</taxon>
        <taxon>Pseudomonadota</taxon>
        <taxon>Betaproteobacteria</taxon>
        <taxon>Nitrosomonadales</taxon>
        <taxon>Nitrosomonadaceae</taxon>
        <taxon>Nitrosomonas</taxon>
    </lineage>
</organism>
<dbReference type="Proteomes" id="UP000198814">
    <property type="component" value="Unassembled WGS sequence"/>
</dbReference>
<keyword evidence="2" id="KW-1185">Reference proteome</keyword>
<dbReference type="Pfam" id="PF00480">
    <property type="entry name" value="ROK"/>
    <property type="match status" value="1"/>
</dbReference>
<dbReference type="InterPro" id="IPR000600">
    <property type="entry name" value="ROK"/>
</dbReference>
<dbReference type="RefSeq" id="WP_090317065.1">
    <property type="nucleotide sequence ID" value="NZ_FNOE01000005.1"/>
</dbReference>
<evidence type="ECO:0000313" key="2">
    <source>
        <dbReference type="Proteomes" id="UP000198814"/>
    </source>
</evidence>
<keyword evidence="1" id="KW-0808">Transferase</keyword>
<accession>A0A1H8M8P3</accession>
<sequence length="230" mass="25104">MKTPASHAILVIDVGGTHIKVLMAGHNTPLKLPSGPALTPKQMVNRVKDVTRDCKYDRVSIGYPGVVIGGRSVHDPFNLGPGWVGFDFRKSFGCPIKLINDAAMQALGSYDQGRMLFLGLGTGLGSAMVVDGMLEPMELAHLPYKHGKTYEDYLGRRGLEKMGKKKWRQCVLKIAVKLKTALEADYVVLGGGNARKLRKLPPDLRVGDNDNAFIGGLRLWDTSCMGRIDT</sequence>
<gene>
    <name evidence="1" type="ORF">SAMN05216333_1056</name>
</gene>
<dbReference type="SUPFAM" id="SSF53067">
    <property type="entry name" value="Actin-like ATPase domain"/>
    <property type="match status" value="1"/>
</dbReference>
<dbReference type="STRING" id="42354.SAMN05216333_1056"/>
<evidence type="ECO:0000313" key="1">
    <source>
        <dbReference type="EMBL" id="SEO13588.1"/>
    </source>
</evidence>
<proteinExistence type="predicted"/>
<dbReference type="Gene3D" id="3.30.420.40">
    <property type="match status" value="2"/>
</dbReference>
<name>A0A1H8M8P3_9PROT</name>
<dbReference type="OrthoDB" id="9810372at2"/>
<protein>
    <submittedName>
        <fullName evidence="1">Polyphosphate glucokinase</fullName>
    </submittedName>
</protein>
<dbReference type="EMBL" id="FODO01000005">
    <property type="protein sequence ID" value="SEO13588.1"/>
    <property type="molecule type" value="Genomic_DNA"/>
</dbReference>